<dbReference type="RefSeq" id="WP_063501237.1">
    <property type="nucleotide sequence ID" value="NZ_CP014581.1"/>
</dbReference>
<evidence type="ECO:0000313" key="4">
    <source>
        <dbReference type="Proteomes" id="UP000076852"/>
    </source>
</evidence>
<keyword evidence="4" id="KW-1185">Reference proteome</keyword>
<dbReference type="KEGG" id="buz:AYM40_37630"/>
<evidence type="ECO:0000259" key="2">
    <source>
        <dbReference type="Pfam" id="PF19778"/>
    </source>
</evidence>
<evidence type="ECO:0000313" key="3">
    <source>
        <dbReference type="EMBL" id="ANB78080.1"/>
    </source>
</evidence>
<dbReference type="Pfam" id="PF04851">
    <property type="entry name" value="ResIII"/>
    <property type="match status" value="1"/>
</dbReference>
<evidence type="ECO:0000259" key="1">
    <source>
        <dbReference type="Pfam" id="PF04851"/>
    </source>
</evidence>
<feature type="domain" description="Helicase/UvrB N-terminal" evidence="1">
    <location>
        <begin position="98"/>
        <end position="211"/>
    </location>
</feature>
<dbReference type="GO" id="GO:0005524">
    <property type="term" value="F:ATP binding"/>
    <property type="evidence" value="ECO:0007669"/>
    <property type="project" value="InterPro"/>
</dbReference>
<gene>
    <name evidence="3" type="ORF">AYM40_37630</name>
</gene>
<sequence>MKLHFEADLPYQAAAIDAVCDIFRGQEVCRSEFTVTMRAAGTTVDSEVGTTQAMLEGMQETEQGGIGNRLTLLDDEVDANLKAIQLRNGLPPSAKLSGDFTVEMETGTGKTYVYLRSIFELNKRYGFTKFVIVVPSVAIKEGVNKTLEITREHFEALYPSAKGYEFFQYDSAKLGQVRNFATSPNVQIMVITVSSINKFGDEEEAAAEESDESRRREKTKNVMYRASEKTGGEKPIDLVRATRPFIIVDEPQSVDGGIDGRGKKALDRMNPLCSLRYSATHVDKHNMVYRLDAVDAYEQKLVKQIEVAAATVESANNKAFVKLVSVSNRRGAITAKVELDVENRAGGVQRQEVTVQDGDDLQQTTRRAMYANMRIGTIRTGRGDEFIELHVPGDQIYLRPGEAWGDVDVTAVQREMIRRTIKEHLDKEKLLGPKGVKVLSLFFIDAVDKYRQYDENGNALKGEYARIFEEEYKRWARHPDYQSLFGEIDLNSATDEVHNGYFSIDKRKLGGKTVEVFKDTSGETKADDDTYNLIMRDKEKLLSFSSPLKFIFSHSALKEGWDNPNVFQICNFSTRETERWRRQTIGRGLRLCVNQDGQRLRGFEVNTLTVIATESYQQFAENLQRDIERETGIQFGVVPDHLFAVVAVTQADGKQAPLGFDASKTLADYLKAQGYIDAKGKVQDTLKKALKDNTLALPTEFEPHRAQIAELLRKASGKLEIKNADERRSVPVRRAVLDSPEFKALWDRIKQKTTYRVQFDNDKLIGDCIKALTDAPPIAKTRLQWRKAGMAIGKAGVEATERGGADIVNLNEADIELPDVLTELQDRTQLTRRSIGRILTESNRLGDFKRNPQQFIEIAADAVNRCKRNALVDGIRYQRLGDAAFYAQELFEQEELTGYLKNMLKDTEKSVYQHVVYDSDVEKDFADQLEKNTAIKVYAKLPGWFKVPTPLGTYNPDWAVLVTTPDGDKLYFVAETKSSLFADDLRDRESAKIECGRAHFHALAVGENPARYGKFKDVAGLLNEVADQDEAVKECLK</sequence>
<name>A0A161I3L5_9BURK</name>
<geneLocation type="plasmid" evidence="4">
    <name>polga2</name>
</geneLocation>
<dbReference type="Proteomes" id="UP000076852">
    <property type="component" value="Plasmid pOLGA2"/>
</dbReference>
<keyword evidence="3" id="KW-0378">Hydrolase</keyword>
<keyword evidence="3" id="KW-0614">Plasmid</keyword>
<proteinExistence type="predicted"/>
<dbReference type="InterPro" id="IPR027417">
    <property type="entry name" value="P-loop_NTPase"/>
</dbReference>
<dbReference type="REBASE" id="145141">
    <property type="entry name" value="Bsp172ORF37635P"/>
</dbReference>
<keyword evidence="3" id="KW-0255">Endonuclease</keyword>
<dbReference type="GO" id="GO:0003677">
    <property type="term" value="F:DNA binding"/>
    <property type="evidence" value="ECO:0007669"/>
    <property type="project" value="InterPro"/>
</dbReference>
<dbReference type="Pfam" id="PF19778">
    <property type="entry name" value="RE_endonuc"/>
    <property type="match status" value="1"/>
</dbReference>
<dbReference type="GO" id="GO:0015668">
    <property type="term" value="F:type III site-specific deoxyribonuclease activity"/>
    <property type="evidence" value="ECO:0007669"/>
    <property type="project" value="InterPro"/>
</dbReference>
<feature type="domain" description="Type III restriction enzyme C-terminal endonuclease" evidence="2">
    <location>
        <begin position="908"/>
        <end position="1014"/>
    </location>
</feature>
<dbReference type="InterPro" id="IPR045572">
    <property type="entry name" value="RE_endonuc_C"/>
</dbReference>
<dbReference type="InterPro" id="IPR006935">
    <property type="entry name" value="Helicase/UvrB_N"/>
</dbReference>
<dbReference type="Gene3D" id="3.40.50.300">
    <property type="entry name" value="P-loop containing nucleotide triphosphate hydrolases"/>
    <property type="match status" value="2"/>
</dbReference>
<organism evidence="3 4">
    <name type="scientific">Paraburkholderia phytofirmans OLGA172</name>
    <dbReference type="NCBI Taxonomy" id="1417228"/>
    <lineage>
        <taxon>Bacteria</taxon>
        <taxon>Pseudomonadati</taxon>
        <taxon>Pseudomonadota</taxon>
        <taxon>Betaproteobacteria</taxon>
        <taxon>Burkholderiales</taxon>
        <taxon>Burkholderiaceae</taxon>
        <taxon>Paraburkholderia</taxon>
    </lineage>
</organism>
<keyword evidence="3" id="KW-0540">Nuclease</keyword>
<dbReference type="OrthoDB" id="9804145at2"/>
<reference evidence="3 4" key="1">
    <citation type="journal article" date="2016" name="Gene">
        <title>PacBio SMRT assembly of a complex multi-replicon genome reveals chlorocatechol degradative operon in a region of genome plasticity.</title>
        <authorList>
            <person name="Ricker N."/>
            <person name="Shen S.Y."/>
            <person name="Goordial J."/>
            <person name="Jin S."/>
            <person name="Fulthorpe R.R."/>
        </authorList>
    </citation>
    <scope>NUCLEOTIDE SEQUENCE [LARGE SCALE GENOMIC DNA]</scope>
    <source>
        <strain evidence="3 4">OLGA172</strain>
        <plasmid evidence="4">polga2</plasmid>
    </source>
</reference>
<dbReference type="SUPFAM" id="SSF52540">
    <property type="entry name" value="P-loop containing nucleoside triphosphate hydrolases"/>
    <property type="match status" value="2"/>
</dbReference>
<dbReference type="AlphaFoldDB" id="A0A161I3L5"/>
<protein>
    <submittedName>
        <fullName evidence="3">Restriction endonuclease subunit R</fullName>
    </submittedName>
</protein>
<accession>A0A161I3L5</accession>
<dbReference type="EMBL" id="CP014581">
    <property type="protein sequence ID" value="ANB78080.1"/>
    <property type="molecule type" value="Genomic_DNA"/>
</dbReference>